<dbReference type="AlphaFoldDB" id="A0A1I0SDL4"/>
<gene>
    <name evidence="2" type="ORF">SAMN04488122_6635</name>
</gene>
<accession>A0A1I0SDL4</accession>
<dbReference type="Proteomes" id="UP000199310">
    <property type="component" value="Unassembled WGS sequence"/>
</dbReference>
<evidence type="ECO:0000256" key="1">
    <source>
        <dbReference type="SAM" id="Phobius"/>
    </source>
</evidence>
<evidence type="ECO:0000313" key="2">
    <source>
        <dbReference type="EMBL" id="SEW56345.1"/>
    </source>
</evidence>
<reference evidence="3" key="1">
    <citation type="submission" date="2016-10" db="EMBL/GenBank/DDBJ databases">
        <authorList>
            <person name="Varghese N."/>
            <person name="Submissions S."/>
        </authorList>
    </citation>
    <scope>NUCLEOTIDE SEQUENCE [LARGE SCALE GENOMIC DNA]</scope>
    <source>
        <strain evidence="3">DSM 3695</strain>
    </source>
</reference>
<organism evidence="2 3">
    <name type="scientific">Chitinophaga arvensicola</name>
    <dbReference type="NCBI Taxonomy" id="29529"/>
    <lineage>
        <taxon>Bacteria</taxon>
        <taxon>Pseudomonadati</taxon>
        <taxon>Bacteroidota</taxon>
        <taxon>Chitinophagia</taxon>
        <taxon>Chitinophagales</taxon>
        <taxon>Chitinophagaceae</taxon>
        <taxon>Chitinophaga</taxon>
    </lineage>
</organism>
<dbReference type="STRING" id="29529.SAMN04488122_6635"/>
<dbReference type="EMBL" id="FOJG01000002">
    <property type="protein sequence ID" value="SEW56345.1"/>
    <property type="molecule type" value="Genomic_DNA"/>
</dbReference>
<name>A0A1I0SDL4_9BACT</name>
<sequence>MYWLNNRCRAVRTAAPVTEISLIFILKTRNRFMNIGQQILFFISILGAFNGVVLSLYLALGKKRRSVAAIFQRHL</sequence>
<keyword evidence="1" id="KW-0472">Membrane</keyword>
<evidence type="ECO:0000313" key="3">
    <source>
        <dbReference type="Proteomes" id="UP000199310"/>
    </source>
</evidence>
<proteinExistence type="predicted"/>
<protein>
    <submittedName>
        <fullName evidence="2">Uncharacterized protein</fullName>
    </submittedName>
</protein>
<keyword evidence="3" id="KW-1185">Reference proteome</keyword>
<feature type="transmembrane region" description="Helical" evidence="1">
    <location>
        <begin position="39"/>
        <end position="60"/>
    </location>
</feature>
<keyword evidence="1" id="KW-1133">Transmembrane helix</keyword>
<keyword evidence="1" id="KW-0812">Transmembrane</keyword>